<evidence type="ECO:0000259" key="2">
    <source>
        <dbReference type="PROSITE" id="PS50213"/>
    </source>
</evidence>
<dbReference type="FunFam" id="2.30.180.10:FF:000032">
    <property type="entry name" value="Fasciclin domain-containing protein, putative"/>
    <property type="match status" value="1"/>
</dbReference>
<proteinExistence type="predicted"/>
<accession>A0A9D4QUP9</accession>
<dbReference type="GO" id="GO:0007155">
    <property type="term" value="P:cell adhesion"/>
    <property type="evidence" value="ECO:0007669"/>
    <property type="project" value="TreeGrafter"/>
</dbReference>
<dbReference type="AlphaFoldDB" id="A0A9D4QUP9"/>
<gene>
    <name evidence="3" type="ORF">DPMN_117248</name>
</gene>
<dbReference type="EMBL" id="JAIWYP010000004">
    <property type="protein sequence ID" value="KAH3843718.1"/>
    <property type="molecule type" value="Genomic_DNA"/>
</dbReference>
<dbReference type="PANTHER" id="PTHR10900">
    <property type="entry name" value="PERIOSTIN-RELATED"/>
    <property type="match status" value="1"/>
</dbReference>
<reference evidence="3" key="1">
    <citation type="journal article" date="2019" name="bioRxiv">
        <title>The Genome of the Zebra Mussel, Dreissena polymorpha: A Resource for Invasive Species Research.</title>
        <authorList>
            <person name="McCartney M.A."/>
            <person name="Auch B."/>
            <person name="Kono T."/>
            <person name="Mallez S."/>
            <person name="Zhang Y."/>
            <person name="Obille A."/>
            <person name="Becker A."/>
            <person name="Abrahante J.E."/>
            <person name="Garbe J."/>
            <person name="Badalamenti J.P."/>
            <person name="Herman A."/>
            <person name="Mangelson H."/>
            <person name="Liachko I."/>
            <person name="Sullivan S."/>
            <person name="Sone E.D."/>
            <person name="Koren S."/>
            <person name="Silverstein K.A.T."/>
            <person name="Beckman K.B."/>
            <person name="Gohl D.M."/>
        </authorList>
    </citation>
    <scope>NUCLEOTIDE SEQUENCE</scope>
    <source>
        <strain evidence="3">Duluth1</strain>
        <tissue evidence="3">Whole animal</tissue>
    </source>
</reference>
<dbReference type="GO" id="GO:0030198">
    <property type="term" value="P:extracellular matrix organization"/>
    <property type="evidence" value="ECO:0007669"/>
    <property type="project" value="TreeGrafter"/>
</dbReference>
<feature type="domain" description="FAS1" evidence="2">
    <location>
        <begin position="20"/>
        <end position="152"/>
    </location>
</feature>
<dbReference type="PROSITE" id="PS50213">
    <property type="entry name" value="FAS1"/>
    <property type="match status" value="2"/>
</dbReference>
<dbReference type="InterPro" id="IPR000782">
    <property type="entry name" value="FAS1_domain"/>
</dbReference>
<reference evidence="3" key="2">
    <citation type="submission" date="2020-11" db="EMBL/GenBank/DDBJ databases">
        <authorList>
            <person name="McCartney M.A."/>
            <person name="Auch B."/>
            <person name="Kono T."/>
            <person name="Mallez S."/>
            <person name="Becker A."/>
            <person name="Gohl D.M."/>
            <person name="Silverstein K.A.T."/>
            <person name="Koren S."/>
            <person name="Bechman K.B."/>
            <person name="Herman A."/>
            <person name="Abrahante J.E."/>
            <person name="Garbe J."/>
        </authorList>
    </citation>
    <scope>NUCLEOTIDE SEQUENCE</scope>
    <source>
        <strain evidence="3">Duluth1</strain>
        <tissue evidence="3">Whole animal</tissue>
    </source>
</reference>
<dbReference type="FunFam" id="2.30.180.10:FF:000014">
    <property type="entry name" value="Stabilin 1"/>
    <property type="match status" value="1"/>
</dbReference>
<dbReference type="SUPFAM" id="SSF82153">
    <property type="entry name" value="FAS1 domain"/>
    <property type="match status" value="2"/>
</dbReference>
<feature type="domain" description="FAS1" evidence="2">
    <location>
        <begin position="156"/>
        <end position="286"/>
    </location>
</feature>
<dbReference type="SMART" id="SM00554">
    <property type="entry name" value="FAS1"/>
    <property type="match status" value="2"/>
</dbReference>
<evidence type="ECO:0000256" key="1">
    <source>
        <dbReference type="SAM" id="SignalP"/>
    </source>
</evidence>
<name>A0A9D4QUP9_DREPO</name>
<organism evidence="3 4">
    <name type="scientific">Dreissena polymorpha</name>
    <name type="common">Zebra mussel</name>
    <name type="synonym">Mytilus polymorpha</name>
    <dbReference type="NCBI Taxonomy" id="45954"/>
    <lineage>
        <taxon>Eukaryota</taxon>
        <taxon>Metazoa</taxon>
        <taxon>Spiralia</taxon>
        <taxon>Lophotrochozoa</taxon>
        <taxon>Mollusca</taxon>
        <taxon>Bivalvia</taxon>
        <taxon>Autobranchia</taxon>
        <taxon>Heteroconchia</taxon>
        <taxon>Euheterodonta</taxon>
        <taxon>Imparidentia</taxon>
        <taxon>Neoheterodontei</taxon>
        <taxon>Myida</taxon>
        <taxon>Dreissenoidea</taxon>
        <taxon>Dreissenidae</taxon>
        <taxon>Dreissena</taxon>
    </lineage>
</organism>
<feature type="chain" id="PRO_5039149268" description="FAS1 domain-containing protein" evidence="1">
    <location>
        <begin position="19"/>
        <end position="301"/>
    </location>
</feature>
<keyword evidence="1" id="KW-0732">Signal</keyword>
<dbReference type="OrthoDB" id="286301at2759"/>
<feature type="signal peptide" evidence="1">
    <location>
        <begin position="1"/>
        <end position="18"/>
    </location>
</feature>
<evidence type="ECO:0000313" key="4">
    <source>
        <dbReference type="Proteomes" id="UP000828390"/>
    </source>
</evidence>
<dbReference type="InterPro" id="IPR050904">
    <property type="entry name" value="Adhesion/Biosynth-related"/>
</dbReference>
<dbReference type="GO" id="GO:0005615">
    <property type="term" value="C:extracellular space"/>
    <property type="evidence" value="ECO:0007669"/>
    <property type="project" value="TreeGrafter"/>
</dbReference>
<protein>
    <recommendedName>
        <fullName evidence="2">FAS1 domain-containing protein</fullName>
    </recommendedName>
</protein>
<dbReference type="Gene3D" id="2.30.180.10">
    <property type="entry name" value="FAS1 domain"/>
    <property type="match status" value="2"/>
</dbReference>
<dbReference type="GO" id="GO:0050839">
    <property type="term" value="F:cell adhesion molecule binding"/>
    <property type="evidence" value="ECO:0007669"/>
    <property type="project" value="TreeGrafter"/>
</dbReference>
<dbReference type="Proteomes" id="UP000828390">
    <property type="component" value="Unassembled WGS sequence"/>
</dbReference>
<dbReference type="InterPro" id="IPR036378">
    <property type="entry name" value="FAS1_dom_sf"/>
</dbReference>
<dbReference type="Pfam" id="PF02469">
    <property type="entry name" value="Fasciclin"/>
    <property type="match status" value="2"/>
</dbReference>
<dbReference type="PANTHER" id="PTHR10900:SF77">
    <property type="entry name" value="FI19380P1"/>
    <property type="match status" value="1"/>
</dbReference>
<keyword evidence="4" id="KW-1185">Reference proteome</keyword>
<dbReference type="GO" id="GO:0031012">
    <property type="term" value="C:extracellular matrix"/>
    <property type="evidence" value="ECO:0007669"/>
    <property type="project" value="TreeGrafter"/>
</dbReference>
<evidence type="ECO:0000313" key="3">
    <source>
        <dbReference type="EMBL" id="KAH3843718.1"/>
    </source>
</evidence>
<sequence length="301" mass="32081">MVTLLVGVLVASVAFTYGQTQDILGVLRANQETTLLDLIKTAGLEAALSGPGPFTIFAPSNVAFLRLGYSTIQSLKSDPTALAQVLTYHVINGSYAYNAIHANEMMLTTLAGPKIRVNYYMGKNTTTVQGTGFTRYDLRASNGIVHIIDHVMMAPNGSIMDYISSKPNLSTLKAAIEAAGLTSALSEGPYTLIAPTNDAFEKLGNQTVQALLGNPELLRSILLYHVIRGTLYSVGIQTGSYHTLEDIDYERINAVSGTYITIDGHVVSNKDISVTNGVVHTLSYVLVPSSLAGAVKALANP</sequence>
<comment type="caution">
    <text evidence="3">The sequence shown here is derived from an EMBL/GenBank/DDBJ whole genome shotgun (WGS) entry which is preliminary data.</text>
</comment>